<gene>
    <name evidence="3" type="ORF">KIH39_21230</name>
</gene>
<keyword evidence="1" id="KW-1133">Transmembrane helix</keyword>
<dbReference type="KEGG" id="tsph:KIH39_21230"/>
<feature type="transmembrane region" description="Helical" evidence="1">
    <location>
        <begin position="33"/>
        <end position="52"/>
    </location>
</feature>
<dbReference type="EMBL" id="CP074694">
    <property type="protein sequence ID" value="QVL31344.1"/>
    <property type="molecule type" value="Genomic_DNA"/>
</dbReference>
<reference evidence="3" key="1">
    <citation type="submission" date="2021-05" db="EMBL/GenBank/DDBJ databases">
        <title>Complete genome sequence of the cellulolytic planctomycete Telmatocola sphagniphila SP2T and characterization of the first cellulase from planctomycetes.</title>
        <authorList>
            <person name="Rakitin A.L."/>
            <person name="Beletsky A.V."/>
            <person name="Naumoff D.G."/>
            <person name="Kulichevskaya I.S."/>
            <person name="Mardanov A.V."/>
            <person name="Ravin N.V."/>
            <person name="Dedysh S.N."/>
        </authorList>
    </citation>
    <scope>NUCLEOTIDE SEQUENCE</scope>
    <source>
        <strain evidence="3">SP2T</strain>
    </source>
</reference>
<keyword evidence="4" id="KW-1185">Reference proteome</keyword>
<evidence type="ECO:0000256" key="1">
    <source>
        <dbReference type="SAM" id="Phobius"/>
    </source>
</evidence>
<evidence type="ECO:0000259" key="2">
    <source>
        <dbReference type="Pfam" id="PF13340"/>
    </source>
</evidence>
<evidence type="ECO:0000313" key="3">
    <source>
        <dbReference type="EMBL" id="QVL31344.1"/>
    </source>
</evidence>
<dbReference type="RefSeq" id="WP_213495225.1">
    <property type="nucleotide sequence ID" value="NZ_CP074694.1"/>
</dbReference>
<proteinExistence type="predicted"/>
<dbReference type="Proteomes" id="UP000676194">
    <property type="component" value="Chromosome"/>
</dbReference>
<evidence type="ECO:0000313" key="4">
    <source>
        <dbReference type="Proteomes" id="UP000676194"/>
    </source>
</evidence>
<accession>A0A8E6B4W4</accession>
<dbReference type="Pfam" id="PF13340">
    <property type="entry name" value="DUF4096"/>
    <property type="match status" value="1"/>
</dbReference>
<dbReference type="AlphaFoldDB" id="A0A8E6B4W4"/>
<organism evidence="3 4">
    <name type="scientific">Telmatocola sphagniphila</name>
    <dbReference type="NCBI Taxonomy" id="1123043"/>
    <lineage>
        <taxon>Bacteria</taxon>
        <taxon>Pseudomonadati</taxon>
        <taxon>Planctomycetota</taxon>
        <taxon>Planctomycetia</taxon>
        <taxon>Gemmatales</taxon>
        <taxon>Gemmataceae</taxon>
    </lineage>
</organism>
<sequence length="57" mass="6722">MYHADLQDKIWQEIEPLLLPNEPPRDQRGRSQIPNTMVMCGIFFVLISGLLWEDIPR</sequence>
<feature type="domain" description="Insertion element IS402-like" evidence="2">
    <location>
        <begin position="6"/>
        <end position="57"/>
    </location>
</feature>
<name>A0A8E6B4W4_9BACT</name>
<keyword evidence="1" id="KW-0472">Membrane</keyword>
<protein>
    <submittedName>
        <fullName evidence="3">Transposase</fullName>
    </submittedName>
</protein>
<keyword evidence="1" id="KW-0812">Transmembrane</keyword>
<dbReference type="InterPro" id="IPR025161">
    <property type="entry name" value="IS402-like_dom"/>
</dbReference>